<sequence>MKPQPVLILGMHRSGTSCLAGSLEQAGLFLGEVNTAAPFNRKGNRENLSLMKLHDRVLADNDAAWDNPPEGEITWTSGQLDDLRTAIEPYEDKPVWGAKDPRALFLLDGWLAETAPRFVGTFRHPAAVVASLCHRAKKWKKEMSSDHALSLWQAYNERLIARHDASPFPILRYGTPDYADRLAGIIETLGLDTSARIDFFEDGLMTHQAEDDVPASARPLWDRLCDAAG</sequence>
<proteinExistence type="predicted"/>
<dbReference type="Gene3D" id="3.40.50.300">
    <property type="entry name" value="P-loop containing nucleotide triphosphate hydrolases"/>
    <property type="match status" value="1"/>
</dbReference>
<gene>
    <name evidence="1" type="ORF">FF098_016445</name>
</gene>
<dbReference type="RefSeq" id="WP_155142597.1">
    <property type="nucleotide sequence ID" value="NZ_BMGZ01000005.1"/>
</dbReference>
<evidence type="ECO:0000313" key="2">
    <source>
        <dbReference type="Proteomes" id="UP000818603"/>
    </source>
</evidence>
<evidence type="ECO:0000313" key="1">
    <source>
        <dbReference type="EMBL" id="NHK29502.1"/>
    </source>
</evidence>
<name>A0ABX0HN75_9PROT</name>
<protein>
    <submittedName>
        <fullName evidence="1">Sulfotransferase family protein</fullName>
    </submittedName>
</protein>
<keyword evidence="2" id="KW-1185">Reference proteome</keyword>
<dbReference type="InterPro" id="IPR027417">
    <property type="entry name" value="P-loop_NTPase"/>
</dbReference>
<dbReference type="Pfam" id="PF13469">
    <property type="entry name" value="Sulfotransfer_3"/>
    <property type="match status" value="1"/>
</dbReference>
<accession>A0ABX0HN75</accession>
<dbReference type="EMBL" id="VCJR02000005">
    <property type="protein sequence ID" value="NHK29502.1"/>
    <property type="molecule type" value="Genomic_DNA"/>
</dbReference>
<comment type="caution">
    <text evidence="1">The sequence shown here is derived from an EMBL/GenBank/DDBJ whole genome shotgun (WGS) entry which is preliminary data.</text>
</comment>
<dbReference type="Proteomes" id="UP000818603">
    <property type="component" value="Unassembled WGS sequence"/>
</dbReference>
<dbReference type="SUPFAM" id="SSF52540">
    <property type="entry name" value="P-loop containing nucleoside triphosphate hydrolases"/>
    <property type="match status" value="1"/>
</dbReference>
<reference evidence="1 2" key="1">
    <citation type="submission" date="2020-02" db="EMBL/GenBank/DDBJ databases">
        <title>Genome sequence of Parvularcula flava strain NH6-79.</title>
        <authorList>
            <person name="Abdul Karim M.H."/>
            <person name="Lam M.Q."/>
            <person name="Chen S.J."/>
            <person name="Yahya A."/>
            <person name="Shahir S."/>
            <person name="Shamsir M.S."/>
            <person name="Chong C.S."/>
        </authorList>
    </citation>
    <scope>NUCLEOTIDE SEQUENCE [LARGE SCALE GENOMIC DNA]</scope>
    <source>
        <strain evidence="1 2">NH6-79</strain>
    </source>
</reference>
<organism evidence="1 2">
    <name type="scientific">Aquisalinus luteolus</name>
    <dbReference type="NCBI Taxonomy" id="1566827"/>
    <lineage>
        <taxon>Bacteria</taxon>
        <taxon>Pseudomonadati</taxon>
        <taxon>Pseudomonadota</taxon>
        <taxon>Alphaproteobacteria</taxon>
        <taxon>Parvularculales</taxon>
        <taxon>Parvularculaceae</taxon>
        <taxon>Aquisalinus</taxon>
    </lineage>
</organism>